<dbReference type="InterPro" id="IPR011611">
    <property type="entry name" value="PfkB_dom"/>
</dbReference>
<keyword evidence="5" id="KW-1185">Reference proteome</keyword>
<evidence type="ECO:0000313" key="4">
    <source>
        <dbReference type="EMBL" id="MDU0206356.1"/>
    </source>
</evidence>
<keyword evidence="2 4" id="KW-0418">Kinase</keyword>
<dbReference type="Proteomes" id="UP001260980">
    <property type="component" value="Unassembled WGS sequence"/>
</dbReference>
<comment type="caution">
    <text evidence="4">The sequence shown here is derived from an EMBL/GenBank/DDBJ whole genome shotgun (WGS) entry which is preliminary data.</text>
</comment>
<keyword evidence="1" id="KW-0808">Transferase</keyword>
<dbReference type="PRINTS" id="PR00990">
    <property type="entry name" value="RIBOKINASE"/>
</dbReference>
<dbReference type="PANTHER" id="PTHR10584:SF166">
    <property type="entry name" value="RIBOKINASE"/>
    <property type="match status" value="1"/>
</dbReference>
<dbReference type="Gene3D" id="3.40.1190.20">
    <property type="match status" value="1"/>
</dbReference>
<dbReference type="EMBL" id="JAWCUD010000024">
    <property type="protein sequence ID" value="MDU0206356.1"/>
    <property type="molecule type" value="Genomic_DNA"/>
</dbReference>
<organism evidence="4 5">
    <name type="scientific">Paenibacillus violae</name>
    <dbReference type="NCBI Taxonomy" id="3077234"/>
    <lineage>
        <taxon>Bacteria</taxon>
        <taxon>Bacillati</taxon>
        <taxon>Bacillota</taxon>
        <taxon>Bacilli</taxon>
        <taxon>Bacillales</taxon>
        <taxon>Paenibacillaceae</taxon>
        <taxon>Paenibacillus</taxon>
    </lineage>
</organism>
<evidence type="ECO:0000313" key="5">
    <source>
        <dbReference type="Proteomes" id="UP001260980"/>
    </source>
</evidence>
<reference evidence="4 5" key="1">
    <citation type="submission" date="2023-10" db="EMBL/GenBank/DDBJ databases">
        <title>Paenibacillus strain PFR10 Genome sequencing and assembly.</title>
        <authorList>
            <person name="Kim I."/>
        </authorList>
    </citation>
    <scope>NUCLEOTIDE SEQUENCE [LARGE SCALE GENOMIC DNA]</scope>
    <source>
        <strain evidence="4 5">PFR10</strain>
    </source>
</reference>
<dbReference type="InterPro" id="IPR029056">
    <property type="entry name" value="Ribokinase-like"/>
</dbReference>
<dbReference type="PANTHER" id="PTHR10584">
    <property type="entry name" value="SUGAR KINASE"/>
    <property type="match status" value="1"/>
</dbReference>
<evidence type="ECO:0000256" key="1">
    <source>
        <dbReference type="ARBA" id="ARBA00022679"/>
    </source>
</evidence>
<feature type="domain" description="Carbohydrate kinase PfkB" evidence="3">
    <location>
        <begin position="1"/>
        <end position="52"/>
    </location>
</feature>
<evidence type="ECO:0000259" key="3">
    <source>
        <dbReference type="Pfam" id="PF00294"/>
    </source>
</evidence>
<name>A0ABU3RQH7_9BACL</name>
<protein>
    <submittedName>
        <fullName evidence="4">PfkB family carbohydrate kinase</fullName>
    </submittedName>
</protein>
<proteinExistence type="predicted"/>
<dbReference type="GO" id="GO:0016301">
    <property type="term" value="F:kinase activity"/>
    <property type="evidence" value="ECO:0007669"/>
    <property type="project" value="UniProtKB-KW"/>
</dbReference>
<gene>
    <name evidence="4" type="ORF">RQP52_35390</name>
</gene>
<sequence length="57" mass="6160">MKSLYVVVSINMDIVNELRSFPQPGETVESQRTSYHPGGKGANQAVAAAKAVLPSEW</sequence>
<accession>A0ABU3RQH7</accession>
<dbReference type="SUPFAM" id="SSF53613">
    <property type="entry name" value="Ribokinase-like"/>
    <property type="match status" value="1"/>
</dbReference>
<dbReference type="InterPro" id="IPR002139">
    <property type="entry name" value="Ribo/fructo_kinase"/>
</dbReference>
<dbReference type="Pfam" id="PF00294">
    <property type="entry name" value="PfkB"/>
    <property type="match status" value="1"/>
</dbReference>
<evidence type="ECO:0000256" key="2">
    <source>
        <dbReference type="ARBA" id="ARBA00022777"/>
    </source>
</evidence>